<keyword evidence="3" id="KW-1185">Reference proteome</keyword>
<protein>
    <submittedName>
        <fullName evidence="2">Uncharacterized protein</fullName>
    </submittedName>
</protein>
<reference evidence="2 3" key="1">
    <citation type="submission" date="2018-12" db="EMBL/GenBank/DDBJ databases">
        <authorList>
            <consortium name="Pathogen Informatics"/>
        </authorList>
    </citation>
    <scope>NUCLEOTIDE SEQUENCE [LARGE SCALE GENOMIC DNA]</scope>
    <source>
        <strain evidence="2 3">NCTC9997</strain>
        <plasmid evidence="2 3">2</plasmid>
    </source>
</reference>
<feature type="compositionally biased region" description="Polar residues" evidence="1">
    <location>
        <begin position="1"/>
        <end position="14"/>
    </location>
</feature>
<geneLocation type="plasmid" evidence="2 3">
    <name>2</name>
</geneLocation>
<dbReference type="Proteomes" id="UP000267630">
    <property type="component" value="Plasmid 2"/>
</dbReference>
<sequence>MHTRNVNVKTAAQESSRKMGGKPVSYTILIAETKKNVEEEHDVLEFSSLMALKKYRRSNPEKMGFSYFYALSSGIDKQFRHINVAEADHFKQFLRQIECSGVDIRDIC</sequence>
<accession>A0A7Z8Z6L7</accession>
<keyword evidence="2" id="KW-0614">Plasmid</keyword>
<proteinExistence type="predicted"/>
<gene>
    <name evidence="2" type="ORF">NCTC9997_00096</name>
</gene>
<dbReference type="AlphaFoldDB" id="A0A7Z8Z6L7"/>
<organism evidence="2 3">
    <name type="scientific">Raoultella terrigena</name>
    <name type="common">Klebsiella terrigena</name>
    <dbReference type="NCBI Taxonomy" id="577"/>
    <lineage>
        <taxon>Bacteria</taxon>
        <taxon>Pseudomonadati</taxon>
        <taxon>Pseudomonadota</taxon>
        <taxon>Gammaproteobacteria</taxon>
        <taxon>Enterobacterales</taxon>
        <taxon>Enterobacteriaceae</taxon>
        <taxon>Klebsiella/Raoultella group</taxon>
        <taxon>Raoultella</taxon>
    </lineage>
</organism>
<evidence type="ECO:0000313" key="3">
    <source>
        <dbReference type="Proteomes" id="UP000267630"/>
    </source>
</evidence>
<evidence type="ECO:0000256" key="1">
    <source>
        <dbReference type="SAM" id="MobiDB-lite"/>
    </source>
</evidence>
<dbReference type="EMBL" id="LR134252">
    <property type="protein sequence ID" value="VED42766.1"/>
    <property type="molecule type" value="Genomic_DNA"/>
</dbReference>
<feature type="region of interest" description="Disordered" evidence="1">
    <location>
        <begin position="1"/>
        <end position="20"/>
    </location>
</feature>
<evidence type="ECO:0000313" key="2">
    <source>
        <dbReference type="EMBL" id="VED42766.1"/>
    </source>
</evidence>
<name>A0A7Z8Z6L7_RAOTE</name>